<dbReference type="AlphaFoldDB" id="A0AAD6Y0Z9"/>
<dbReference type="Proteomes" id="UP001219525">
    <property type="component" value="Unassembled WGS sequence"/>
</dbReference>
<comment type="caution">
    <text evidence="2">The sequence shown here is derived from an EMBL/GenBank/DDBJ whole genome shotgun (WGS) entry which is preliminary data.</text>
</comment>
<reference evidence="2" key="1">
    <citation type="submission" date="2023-03" db="EMBL/GenBank/DDBJ databases">
        <title>Massive genome expansion in bonnet fungi (Mycena s.s.) driven by repeated elements and novel gene families across ecological guilds.</title>
        <authorList>
            <consortium name="Lawrence Berkeley National Laboratory"/>
            <person name="Harder C.B."/>
            <person name="Miyauchi S."/>
            <person name="Viragh M."/>
            <person name="Kuo A."/>
            <person name="Thoen E."/>
            <person name="Andreopoulos B."/>
            <person name="Lu D."/>
            <person name="Skrede I."/>
            <person name="Drula E."/>
            <person name="Henrissat B."/>
            <person name="Morin E."/>
            <person name="Kohler A."/>
            <person name="Barry K."/>
            <person name="LaButti K."/>
            <person name="Morin E."/>
            <person name="Salamov A."/>
            <person name="Lipzen A."/>
            <person name="Mereny Z."/>
            <person name="Hegedus B."/>
            <person name="Baldrian P."/>
            <person name="Stursova M."/>
            <person name="Weitz H."/>
            <person name="Taylor A."/>
            <person name="Grigoriev I.V."/>
            <person name="Nagy L.G."/>
            <person name="Martin F."/>
            <person name="Kauserud H."/>
        </authorList>
    </citation>
    <scope>NUCLEOTIDE SEQUENCE</scope>
    <source>
        <strain evidence="2">9144</strain>
    </source>
</reference>
<keyword evidence="3" id="KW-1185">Reference proteome</keyword>
<feature type="compositionally biased region" description="Basic residues" evidence="1">
    <location>
        <begin position="219"/>
        <end position="230"/>
    </location>
</feature>
<evidence type="ECO:0000256" key="1">
    <source>
        <dbReference type="SAM" id="MobiDB-lite"/>
    </source>
</evidence>
<feature type="compositionally biased region" description="Low complexity" evidence="1">
    <location>
        <begin position="193"/>
        <end position="207"/>
    </location>
</feature>
<feature type="region of interest" description="Disordered" evidence="1">
    <location>
        <begin position="122"/>
        <end position="233"/>
    </location>
</feature>
<protein>
    <submittedName>
        <fullName evidence="2">Uncharacterized protein</fullName>
    </submittedName>
</protein>
<evidence type="ECO:0000313" key="3">
    <source>
        <dbReference type="Proteomes" id="UP001219525"/>
    </source>
</evidence>
<organism evidence="2 3">
    <name type="scientific">Mycena pura</name>
    <dbReference type="NCBI Taxonomy" id="153505"/>
    <lineage>
        <taxon>Eukaryota</taxon>
        <taxon>Fungi</taxon>
        <taxon>Dikarya</taxon>
        <taxon>Basidiomycota</taxon>
        <taxon>Agaricomycotina</taxon>
        <taxon>Agaricomycetes</taxon>
        <taxon>Agaricomycetidae</taxon>
        <taxon>Agaricales</taxon>
        <taxon>Marasmiineae</taxon>
        <taxon>Mycenaceae</taxon>
        <taxon>Mycena</taxon>
    </lineage>
</organism>
<proteinExistence type="predicted"/>
<evidence type="ECO:0000313" key="2">
    <source>
        <dbReference type="EMBL" id="KAJ7194029.1"/>
    </source>
</evidence>
<accession>A0AAD6Y0Z9</accession>
<gene>
    <name evidence="2" type="ORF">GGX14DRAFT_404985</name>
</gene>
<feature type="compositionally biased region" description="Low complexity" evidence="1">
    <location>
        <begin position="154"/>
        <end position="167"/>
    </location>
</feature>
<dbReference type="EMBL" id="JARJCW010000102">
    <property type="protein sequence ID" value="KAJ7194029.1"/>
    <property type="molecule type" value="Genomic_DNA"/>
</dbReference>
<feature type="compositionally biased region" description="Polar residues" evidence="1">
    <location>
        <begin position="208"/>
        <end position="217"/>
    </location>
</feature>
<name>A0AAD6Y0Z9_9AGAR</name>
<sequence length="369" mass="39609">MLFQEMAARATAKRKRNAAACPLMVNDAGVNLCFNSWFTCNGVSALVLYASLILGRSEKAVCADPDRSEVGIPTLDMFSVLVFRSTGTKAIPSWALAMIAATPTPTTFDLAAASGLFLSISTSTSPPRASSPPLQPSDTTQTTALHPPGPPHSSEPAASTLSPAASSSPPPIPSDIKSSPSQTVMPDPLPSVTTGSASSFAISSTSIMQNATPTMNSKKLMRRRRCRRKKDSCADNVPTPYPILYTDVAVVIPLNNNPADNSDARSITKVRQQFLRNELLRAAQENIIHIRNLERQASSARSRAGRILRLLPSRRASSTGSESRDAVILRLREENEMLMARIRELELQAGLGSSRVLGLSDEPPPGYIE</sequence>